<reference evidence="3" key="1">
    <citation type="journal article" date="2019" name="Int. J. Syst. Evol. Microbiol.">
        <title>The Global Catalogue of Microorganisms (GCM) 10K type strain sequencing project: providing services to taxonomists for standard genome sequencing and annotation.</title>
        <authorList>
            <consortium name="The Broad Institute Genomics Platform"/>
            <consortium name="The Broad Institute Genome Sequencing Center for Infectious Disease"/>
            <person name="Wu L."/>
            <person name="Ma J."/>
        </authorList>
    </citation>
    <scope>NUCLEOTIDE SEQUENCE [LARGE SCALE GENOMIC DNA]</scope>
    <source>
        <strain evidence="3">CCUG 62952</strain>
    </source>
</reference>
<keyword evidence="1" id="KW-0812">Transmembrane</keyword>
<dbReference type="InterPro" id="IPR017208">
    <property type="entry name" value="UCP037442_abhydr"/>
</dbReference>
<evidence type="ECO:0000313" key="3">
    <source>
        <dbReference type="Proteomes" id="UP001596978"/>
    </source>
</evidence>
<organism evidence="2 3">
    <name type="scientific">Sungkyunkwania multivorans</name>
    <dbReference type="NCBI Taxonomy" id="1173618"/>
    <lineage>
        <taxon>Bacteria</taxon>
        <taxon>Pseudomonadati</taxon>
        <taxon>Bacteroidota</taxon>
        <taxon>Flavobacteriia</taxon>
        <taxon>Flavobacteriales</taxon>
        <taxon>Flavobacteriaceae</taxon>
        <taxon>Sungkyunkwania</taxon>
    </lineage>
</organism>
<keyword evidence="1" id="KW-0472">Membrane</keyword>
<dbReference type="InterPro" id="IPR029058">
    <property type="entry name" value="AB_hydrolase_fold"/>
</dbReference>
<protein>
    <recommendedName>
        <fullName evidence="4">Alpha/beta hydrolase</fullName>
    </recommendedName>
</protein>
<name>A0ABW3CZI5_9FLAO</name>
<feature type="transmembrane region" description="Helical" evidence="1">
    <location>
        <begin position="145"/>
        <end position="165"/>
    </location>
</feature>
<dbReference type="PIRSF" id="PIRSF037442">
    <property type="entry name" value="UCP037442_abhydr"/>
    <property type="match status" value="1"/>
</dbReference>
<evidence type="ECO:0008006" key="4">
    <source>
        <dbReference type="Google" id="ProtNLM"/>
    </source>
</evidence>
<gene>
    <name evidence="2" type="ORF">ACFQ1M_08580</name>
</gene>
<dbReference type="EMBL" id="JBHTJH010000004">
    <property type="protein sequence ID" value="MFD0862264.1"/>
    <property type="molecule type" value="Genomic_DNA"/>
</dbReference>
<evidence type="ECO:0000256" key="1">
    <source>
        <dbReference type="SAM" id="Phobius"/>
    </source>
</evidence>
<keyword evidence="1" id="KW-1133">Transmembrane helix</keyword>
<keyword evidence="3" id="KW-1185">Reference proteome</keyword>
<dbReference type="SUPFAM" id="SSF53474">
    <property type="entry name" value="alpha/beta-Hydrolases"/>
    <property type="match status" value="1"/>
</dbReference>
<dbReference type="Gene3D" id="3.40.50.1820">
    <property type="entry name" value="alpha/beta hydrolase"/>
    <property type="match status" value="1"/>
</dbReference>
<comment type="caution">
    <text evidence="2">The sequence shown here is derived from an EMBL/GenBank/DDBJ whole genome shotgun (WGS) entry which is preliminary data.</text>
</comment>
<dbReference type="RefSeq" id="WP_386406848.1">
    <property type="nucleotide sequence ID" value="NZ_JBHTJH010000004.1"/>
</dbReference>
<evidence type="ECO:0000313" key="2">
    <source>
        <dbReference type="EMBL" id="MFD0862264.1"/>
    </source>
</evidence>
<dbReference type="Proteomes" id="UP001596978">
    <property type="component" value="Unassembled WGS sequence"/>
</dbReference>
<sequence>MKHISVKTTKSRSITATYFEPNHSNGKTVIIAGGVGLPQRFFFNFASFLAEKGCNAYTFDYRDIALSKTMKISKSDSNYKDWAQDFKSVTLFAKESHPNDTLLHVGHSFGGNSLGLSDAYQHFECSLMIGSQYGYYRNFPLNMQLAILAGFGIVAPLSSYTLGYFPAKQLGLGEPLPKQIALDWGTLLLHKRSMLAIADKYEENHYHNIENSMLLISLDDDNFAPKKSVDALADKAFKNAPVERIHILPSDYGLRQIGHNDFFRKKNKEHLWHIATDWFQL</sequence>
<accession>A0ABW3CZI5</accession>
<proteinExistence type="predicted"/>